<dbReference type="SMART" id="SM00355">
    <property type="entry name" value="ZnF_C2H2"/>
    <property type="match status" value="2"/>
</dbReference>
<dbReference type="EMBL" id="KV418520">
    <property type="protein sequence ID" value="KZP02497.1"/>
    <property type="molecule type" value="Genomic_DNA"/>
</dbReference>
<dbReference type="AlphaFoldDB" id="A0A167T2K1"/>
<feature type="domain" description="C2H2-type" evidence="3">
    <location>
        <begin position="56"/>
        <end position="83"/>
    </location>
</feature>
<keyword evidence="1" id="KW-0862">Zinc</keyword>
<keyword evidence="1" id="KW-0863">Zinc-finger</keyword>
<name>A0A167T2K1_9AGAM</name>
<sequence>MLGAVPLGIPAYNVASDSTTPDCTDGSSPSSLNEREVAMPAMLTAAEKRRKNPAKYQCPQCHASFAAENSRKRHITSHLGQKRFMCSKLGCGQLFSDDGDRKRHEMTSKKHAAMYTLEPTFPRPGIEPLLRHGLSCDGTSEK</sequence>
<feature type="region of interest" description="Disordered" evidence="2">
    <location>
        <begin position="116"/>
        <end position="142"/>
    </location>
</feature>
<dbReference type="PROSITE" id="PS00028">
    <property type="entry name" value="ZINC_FINGER_C2H2_1"/>
    <property type="match status" value="1"/>
</dbReference>
<evidence type="ECO:0000313" key="4">
    <source>
        <dbReference type="EMBL" id="KZP02497.1"/>
    </source>
</evidence>
<protein>
    <recommendedName>
        <fullName evidence="3">C2H2-type domain-containing protein</fullName>
    </recommendedName>
</protein>
<keyword evidence="5" id="KW-1185">Reference proteome</keyword>
<evidence type="ECO:0000256" key="1">
    <source>
        <dbReference type="PROSITE-ProRule" id="PRU00042"/>
    </source>
</evidence>
<dbReference type="Gene3D" id="3.30.160.60">
    <property type="entry name" value="Classic Zinc Finger"/>
    <property type="match status" value="1"/>
</dbReference>
<organism evidence="4 5">
    <name type="scientific">Athelia psychrophila</name>
    <dbReference type="NCBI Taxonomy" id="1759441"/>
    <lineage>
        <taxon>Eukaryota</taxon>
        <taxon>Fungi</taxon>
        <taxon>Dikarya</taxon>
        <taxon>Basidiomycota</taxon>
        <taxon>Agaricomycotina</taxon>
        <taxon>Agaricomycetes</taxon>
        <taxon>Agaricomycetidae</taxon>
        <taxon>Atheliales</taxon>
        <taxon>Atheliaceae</taxon>
        <taxon>Athelia</taxon>
    </lineage>
</organism>
<reference evidence="4 5" key="1">
    <citation type="journal article" date="2016" name="Mol. Biol. Evol.">
        <title>Comparative Genomics of Early-Diverging Mushroom-Forming Fungi Provides Insights into the Origins of Lignocellulose Decay Capabilities.</title>
        <authorList>
            <person name="Nagy L.G."/>
            <person name="Riley R."/>
            <person name="Tritt A."/>
            <person name="Adam C."/>
            <person name="Daum C."/>
            <person name="Floudas D."/>
            <person name="Sun H."/>
            <person name="Yadav J.S."/>
            <person name="Pangilinan J."/>
            <person name="Larsson K.H."/>
            <person name="Matsuura K."/>
            <person name="Barry K."/>
            <person name="Labutti K."/>
            <person name="Kuo R."/>
            <person name="Ohm R.A."/>
            <person name="Bhattacharya S.S."/>
            <person name="Shirouzu T."/>
            <person name="Yoshinaga Y."/>
            <person name="Martin F.M."/>
            <person name="Grigoriev I.V."/>
            <person name="Hibbett D.S."/>
        </authorList>
    </citation>
    <scope>NUCLEOTIDE SEQUENCE [LARGE SCALE GENOMIC DNA]</scope>
    <source>
        <strain evidence="4 5">CBS 109695</strain>
    </source>
</reference>
<dbReference type="STRING" id="436010.A0A167T2K1"/>
<evidence type="ECO:0000256" key="2">
    <source>
        <dbReference type="SAM" id="MobiDB-lite"/>
    </source>
</evidence>
<evidence type="ECO:0000313" key="5">
    <source>
        <dbReference type="Proteomes" id="UP000076532"/>
    </source>
</evidence>
<dbReference type="Proteomes" id="UP000076532">
    <property type="component" value="Unassembled WGS sequence"/>
</dbReference>
<evidence type="ECO:0000259" key="3">
    <source>
        <dbReference type="PROSITE" id="PS50157"/>
    </source>
</evidence>
<dbReference type="GO" id="GO:0008270">
    <property type="term" value="F:zinc ion binding"/>
    <property type="evidence" value="ECO:0007669"/>
    <property type="project" value="UniProtKB-KW"/>
</dbReference>
<accession>A0A167T2K1</accession>
<proteinExistence type="predicted"/>
<dbReference type="InterPro" id="IPR036236">
    <property type="entry name" value="Znf_C2H2_sf"/>
</dbReference>
<gene>
    <name evidence="4" type="ORF">FIBSPDRAFT_1055838</name>
</gene>
<dbReference type="PROSITE" id="PS50157">
    <property type="entry name" value="ZINC_FINGER_C2H2_2"/>
    <property type="match status" value="1"/>
</dbReference>
<dbReference type="InterPro" id="IPR013087">
    <property type="entry name" value="Znf_C2H2_type"/>
</dbReference>
<keyword evidence="1" id="KW-0479">Metal-binding</keyword>
<dbReference type="OrthoDB" id="6077919at2759"/>
<dbReference type="SUPFAM" id="SSF57667">
    <property type="entry name" value="beta-beta-alpha zinc fingers"/>
    <property type="match status" value="1"/>
</dbReference>